<dbReference type="UniPathway" id="UPA00253">
    <property type="reaction ID" value="UER00600"/>
</dbReference>
<dbReference type="SUPFAM" id="SSF52374">
    <property type="entry name" value="Nucleotidylyl transferase"/>
    <property type="match status" value="1"/>
</dbReference>
<evidence type="ECO:0000256" key="8">
    <source>
        <dbReference type="ARBA" id="ARBA00022840"/>
    </source>
</evidence>
<evidence type="ECO:0000256" key="10">
    <source>
        <dbReference type="ARBA" id="ARBA00023128"/>
    </source>
</evidence>
<dbReference type="OMA" id="HFDYELN"/>
<comment type="subunit">
    <text evidence="3">Homotetramer.</text>
</comment>
<dbReference type="GO" id="GO:0005524">
    <property type="term" value="F:ATP binding"/>
    <property type="evidence" value="ECO:0007669"/>
    <property type="project" value="UniProtKB-KW"/>
</dbReference>
<evidence type="ECO:0000256" key="5">
    <source>
        <dbReference type="ARBA" id="ARBA00022679"/>
    </source>
</evidence>
<evidence type="ECO:0000313" key="14">
    <source>
        <dbReference type="EMBL" id="KHN76994.1"/>
    </source>
</evidence>
<keyword evidence="15" id="KW-1185">Reference proteome</keyword>
<keyword evidence="9 12" id="KW-0520">NAD</keyword>
<comment type="function">
    <text evidence="11">Catalyzes the formation of NAD(+) from nicotinamide mononucleotide (NMN) and ATP. Can also use the deamidated form; nicotinic acid mononucleotide (NaMN) as substrate with the same efficiency. Can use triazofurin monophosphate (TrMP) as substrate. Can also use GTP and ITP as nucleotide donors. Also catalyzes the reverse reaction, i.e. the pyrophosphorolytic cleavage of NAD(+). For the pyrophosphorolytic activity, can use NAD(+), NADH, NaAD, nicotinic acid adenine dinucleotide phosphate (NHD), nicotinamide guanine dinucleotide (NGD) as substrates. Fails to cleave phosphorylated dinucleotides NADP(+), NADPH and NaADP(+). Protects against axonal degeneration following injury. May be involved in the maintenance of axonal integrity. Also functions as a stress-response chaperone protein that prevents toxic aggregation of proteins; this function may be independent of its NAD(+) synthesis activity.</text>
</comment>
<dbReference type="InterPro" id="IPR005248">
    <property type="entry name" value="NadD/NMNAT"/>
</dbReference>
<dbReference type="STRING" id="6265.A0A0B2V658"/>
<evidence type="ECO:0000256" key="12">
    <source>
        <dbReference type="RuleBase" id="RU362021"/>
    </source>
</evidence>
<dbReference type="PANTHER" id="PTHR12039">
    <property type="entry name" value="NICOTINAMIDE MONONUCLEOTIDE ADENYLYLTRANSFERASE"/>
    <property type="match status" value="1"/>
</dbReference>
<dbReference type="EC" id="2.7.7.18" evidence="12"/>
<dbReference type="Pfam" id="PF01467">
    <property type="entry name" value="CTP_transf_like"/>
    <property type="match status" value="1"/>
</dbReference>
<evidence type="ECO:0000256" key="11">
    <source>
        <dbReference type="ARBA" id="ARBA00093425"/>
    </source>
</evidence>
<evidence type="ECO:0000256" key="1">
    <source>
        <dbReference type="ARBA" id="ARBA00001946"/>
    </source>
</evidence>
<dbReference type="OrthoDB" id="422187at2759"/>
<comment type="catalytic activity">
    <reaction evidence="12">
        <text>nicotinate beta-D-ribonucleotide + ATP + H(+) = deamido-NAD(+) + diphosphate</text>
        <dbReference type="Rhea" id="RHEA:22860"/>
        <dbReference type="ChEBI" id="CHEBI:15378"/>
        <dbReference type="ChEBI" id="CHEBI:30616"/>
        <dbReference type="ChEBI" id="CHEBI:33019"/>
        <dbReference type="ChEBI" id="CHEBI:57502"/>
        <dbReference type="ChEBI" id="CHEBI:58437"/>
        <dbReference type="EC" id="2.7.7.18"/>
    </reaction>
</comment>
<dbReference type="GO" id="GO:0009435">
    <property type="term" value="P:NAD+ biosynthetic process"/>
    <property type="evidence" value="ECO:0007669"/>
    <property type="project" value="UniProtKB-UniPathway"/>
</dbReference>
<comment type="cofactor">
    <cofactor evidence="1">
        <name>Mg(2+)</name>
        <dbReference type="ChEBI" id="CHEBI:18420"/>
    </cofactor>
</comment>
<keyword evidence="10" id="KW-0496">Mitochondrion</keyword>
<dbReference type="GO" id="GO:0004515">
    <property type="term" value="F:nicotinate-nucleotide adenylyltransferase activity"/>
    <property type="evidence" value="ECO:0007669"/>
    <property type="project" value="UniProtKB-EC"/>
</dbReference>
<keyword evidence="4 12" id="KW-0662">Pyridine nucleotide biosynthesis</keyword>
<dbReference type="EMBL" id="JPKZ01002389">
    <property type="protein sequence ID" value="KHN76994.1"/>
    <property type="molecule type" value="Genomic_DNA"/>
</dbReference>
<keyword evidence="8 12" id="KW-0067">ATP-binding</keyword>
<name>A0A0B2V658_TOXCA</name>
<keyword evidence="5 12" id="KW-0808">Transferase</keyword>
<evidence type="ECO:0000256" key="4">
    <source>
        <dbReference type="ARBA" id="ARBA00022642"/>
    </source>
</evidence>
<keyword evidence="7 12" id="KW-0547">Nucleotide-binding</keyword>
<dbReference type="InterPro" id="IPR004821">
    <property type="entry name" value="Cyt_trans-like"/>
</dbReference>
<dbReference type="GO" id="GO:0000309">
    <property type="term" value="F:nicotinamide-nucleotide adenylyltransferase activity"/>
    <property type="evidence" value="ECO:0007669"/>
    <property type="project" value="UniProtKB-EC"/>
</dbReference>
<evidence type="ECO:0000256" key="2">
    <source>
        <dbReference type="ARBA" id="ARBA00004173"/>
    </source>
</evidence>
<evidence type="ECO:0000256" key="6">
    <source>
        <dbReference type="ARBA" id="ARBA00022695"/>
    </source>
</evidence>
<keyword evidence="6 12" id="KW-0548">Nucleotidyltransferase</keyword>
<dbReference type="Gene3D" id="3.40.50.620">
    <property type="entry name" value="HUPs"/>
    <property type="match status" value="1"/>
</dbReference>
<gene>
    <name evidence="14" type="primary">F26H9.4</name>
    <name evidence="14" type="ORF">Tcan_06033</name>
</gene>
<dbReference type="GO" id="GO:0005759">
    <property type="term" value="C:mitochondrial matrix"/>
    <property type="evidence" value="ECO:0007669"/>
    <property type="project" value="UniProtKB-ARBA"/>
</dbReference>
<comment type="similarity">
    <text evidence="12">Belongs to the eukaryotic NMN adenylyltransferase family.</text>
</comment>
<dbReference type="PANTHER" id="PTHR12039:SF0">
    <property type="entry name" value="NICOTINAMIDE-NUCLEOTIDE ADENYLYLTRANSFERASE"/>
    <property type="match status" value="1"/>
</dbReference>
<dbReference type="FunFam" id="3.40.50.620:FF:000221">
    <property type="entry name" value="Nicotinamide/nicotinic acid mononucleotide adenylyltransferase 3"/>
    <property type="match status" value="1"/>
</dbReference>
<evidence type="ECO:0000313" key="15">
    <source>
        <dbReference type="Proteomes" id="UP000031036"/>
    </source>
</evidence>
<protein>
    <recommendedName>
        <fullName evidence="12">Nicotinamide-nucleotide adenylyltransferase</fullName>
        <ecNumber evidence="12">2.7.7.1</ecNumber>
        <ecNumber evidence="12">2.7.7.18</ecNumber>
    </recommendedName>
</protein>
<feature type="domain" description="Cytidyltransferase-like" evidence="13">
    <location>
        <begin position="12"/>
        <end position="201"/>
    </location>
</feature>
<evidence type="ECO:0000259" key="13">
    <source>
        <dbReference type="Pfam" id="PF01467"/>
    </source>
</evidence>
<accession>A0A0B2V658</accession>
<reference evidence="14 15" key="1">
    <citation type="submission" date="2014-11" db="EMBL/GenBank/DDBJ databases">
        <title>Genetic blueprint of the zoonotic pathogen Toxocara canis.</title>
        <authorList>
            <person name="Zhu X.-Q."/>
            <person name="Korhonen P.K."/>
            <person name="Cai H."/>
            <person name="Young N.D."/>
            <person name="Nejsum P."/>
            <person name="von Samson-Himmelstjerna G."/>
            <person name="Boag P.R."/>
            <person name="Tan P."/>
            <person name="Li Q."/>
            <person name="Min J."/>
            <person name="Yang Y."/>
            <person name="Wang X."/>
            <person name="Fang X."/>
            <person name="Hall R.S."/>
            <person name="Hofmann A."/>
            <person name="Sternberg P.W."/>
            <person name="Jex A.R."/>
            <person name="Gasser R.B."/>
        </authorList>
    </citation>
    <scope>NUCLEOTIDE SEQUENCE [LARGE SCALE GENOMIC DNA]</scope>
    <source>
        <strain evidence="14">PN_DK_2014</strain>
    </source>
</reference>
<evidence type="ECO:0000256" key="7">
    <source>
        <dbReference type="ARBA" id="ARBA00022741"/>
    </source>
</evidence>
<proteinExistence type="inferred from homology"/>
<dbReference type="InterPro" id="IPR014729">
    <property type="entry name" value="Rossmann-like_a/b/a_fold"/>
</dbReference>
<dbReference type="AlphaFoldDB" id="A0A0B2V658"/>
<comment type="pathway">
    <text evidence="12">Cofactor biosynthesis; NAD(+) biosynthesis; NAD(+) from nicotinamide D-ribonucleotide: step 1/1.</text>
</comment>
<dbReference type="Proteomes" id="UP000031036">
    <property type="component" value="Unassembled WGS sequence"/>
</dbReference>
<organism evidence="14 15">
    <name type="scientific">Toxocara canis</name>
    <name type="common">Canine roundworm</name>
    <dbReference type="NCBI Taxonomy" id="6265"/>
    <lineage>
        <taxon>Eukaryota</taxon>
        <taxon>Metazoa</taxon>
        <taxon>Ecdysozoa</taxon>
        <taxon>Nematoda</taxon>
        <taxon>Chromadorea</taxon>
        <taxon>Rhabditida</taxon>
        <taxon>Spirurina</taxon>
        <taxon>Ascaridomorpha</taxon>
        <taxon>Ascaridoidea</taxon>
        <taxon>Toxocaridae</taxon>
        <taxon>Toxocara</taxon>
    </lineage>
</organism>
<comment type="subcellular location">
    <subcellularLocation>
        <location evidence="2">Mitochondrion</location>
    </subcellularLocation>
</comment>
<comment type="caution">
    <text evidence="14">The sequence shown here is derived from an EMBL/GenBank/DDBJ whole genome shotgun (WGS) entry which is preliminary data.</text>
</comment>
<comment type="catalytic activity">
    <reaction evidence="12">
        <text>beta-nicotinamide D-ribonucleotide + ATP + H(+) = diphosphate + NAD(+)</text>
        <dbReference type="Rhea" id="RHEA:21360"/>
        <dbReference type="ChEBI" id="CHEBI:14649"/>
        <dbReference type="ChEBI" id="CHEBI:15378"/>
        <dbReference type="ChEBI" id="CHEBI:30616"/>
        <dbReference type="ChEBI" id="CHEBI:33019"/>
        <dbReference type="ChEBI" id="CHEBI:57540"/>
        <dbReference type="EC" id="2.7.7.1"/>
    </reaction>
</comment>
<dbReference type="EC" id="2.7.7.1" evidence="12"/>
<evidence type="ECO:0000256" key="9">
    <source>
        <dbReference type="ARBA" id="ARBA00023027"/>
    </source>
</evidence>
<dbReference type="InterPro" id="IPR051182">
    <property type="entry name" value="Euk_NMN_adenylyltrnsfrase"/>
</dbReference>
<sequence length="329" mass="37082">MNSLEGARVALLACGSYNPPTVMHLRMFEAARSFLETRYGCTVVEGIISPVADFFAKPDLIPAKHRMQMAELAVKSSTWIRADSWECSQKQWTRTLSVLKHFKETLDKKFANVGCVQLMLLCGGDFVDSFPVVTSKGTKLWDPADLLEIVRDFGLVVLSRHNSNPMQTIEKMAFLDRFRCNVHIFDDDVMPNEVSSTRIRKAIRCGKSIKYSTEDAVLEYIRKHRLYLQPAPTKPTTNHSTVYRNHTEQNHNAFDVSGKRWVGGCAGKRGRAKDHCTKSQFIVVGNKQMSNQNIEAAASGRHFARPRISKLYLYGGIMPVTLETSSVMS</sequence>
<evidence type="ECO:0000256" key="3">
    <source>
        <dbReference type="ARBA" id="ARBA00011881"/>
    </source>
</evidence>
<dbReference type="NCBIfam" id="TIGR00482">
    <property type="entry name" value="nicotinate (nicotinamide) nucleotide adenylyltransferase"/>
    <property type="match status" value="1"/>
</dbReference>